<dbReference type="Proteomes" id="UP000075882">
    <property type="component" value="Unassembled WGS sequence"/>
</dbReference>
<sequence>MRSHVRGMICCLPIIVALLTFVAVCRGTPVQKTAPGIEILPAAFSNGNGPSYVVVGDNGNQPAAAAAAPLQFQSRIDIPVATTTQQPPTTPIVYQPAPQPAPVQYQQPQPQPVQYQQPQQVQYEQPAPQQVQYQQPVQQYQQPVQQYQQPAQQYQQPVQQYQQPEYQQPASMYYQQQPVQYAQPPAAYSPYNEQQYNRRPRPETSSSSSGFLDTIARAFGLNAGTNSRAPRPATTSSSSGLGLLGMALGLG</sequence>
<reference evidence="3" key="1">
    <citation type="submission" date="2022-08" db="UniProtKB">
        <authorList>
            <consortium name="EnsemblMetazoa"/>
        </authorList>
    </citation>
    <scope>IDENTIFICATION</scope>
</reference>
<feature type="signal peptide" evidence="2">
    <location>
        <begin position="1"/>
        <end position="27"/>
    </location>
</feature>
<dbReference type="VEuPathDB" id="VectorBase:ACON2_043114"/>
<evidence type="ECO:0008006" key="4">
    <source>
        <dbReference type="Google" id="ProtNLM"/>
    </source>
</evidence>
<evidence type="ECO:0000313" key="3">
    <source>
        <dbReference type="EnsemblMetazoa" id="ACOM043214-PA.1"/>
    </source>
</evidence>
<feature type="region of interest" description="Disordered" evidence="1">
    <location>
        <begin position="82"/>
        <end position="128"/>
    </location>
</feature>
<proteinExistence type="predicted"/>
<evidence type="ECO:0000256" key="2">
    <source>
        <dbReference type="SAM" id="SignalP"/>
    </source>
</evidence>
<name>A0A8W7Q543_ANOCL</name>
<dbReference type="EnsemblMetazoa" id="ACOM043214-RA">
    <property type="protein sequence ID" value="ACOM043214-PA.1"/>
    <property type="gene ID" value="ACOM043214"/>
</dbReference>
<feature type="region of interest" description="Disordered" evidence="1">
    <location>
        <begin position="222"/>
        <end position="241"/>
    </location>
</feature>
<keyword evidence="2" id="KW-0732">Signal</keyword>
<protein>
    <recommendedName>
        <fullName evidence="4">DUF4794 domain-containing protein</fullName>
    </recommendedName>
</protein>
<evidence type="ECO:0000256" key="1">
    <source>
        <dbReference type="SAM" id="MobiDB-lite"/>
    </source>
</evidence>
<dbReference type="AlphaFoldDB" id="A0A8W7Q543"/>
<accession>A0A8W7Q543</accession>
<feature type="chain" id="PRO_5036464399" description="DUF4794 domain-containing protein" evidence="2">
    <location>
        <begin position="28"/>
        <end position="251"/>
    </location>
</feature>
<organism evidence="3">
    <name type="scientific">Anopheles coluzzii</name>
    <name type="common">African malaria mosquito</name>
    <dbReference type="NCBI Taxonomy" id="1518534"/>
    <lineage>
        <taxon>Eukaryota</taxon>
        <taxon>Metazoa</taxon>
        <taxon>Ecdysozoa</taxon>
        <taxon>Arthropoda</taxon>
        <taxon>Hexapoda</taxon>
        <taxon>Insecta</taxon>
        <taxon>Pterygota</taxon>
        <taxon>Neoptera</taxon>
        <taxon>Endopterygota</taxon>
        <taxon>Diptera</taxon>
        <taxon>Nematocera</taxon>
        <taxon>Culicoidea</taxon>
        <taxon>Culicidae</taxon>
        <taxon>Anophelinae</taxon>
        <taxon>Anopheles</taxon>
    </lineage>
</organism>
<feature type="region of interest" description="Disordered" evidence="1">
    <location>
        <begin position="190"/>
        <end position="210"/>
    </location>
</feature>